<sequence length="363" mass="40808">MIITVNQKNLKRSLTLVERIVSKNLTLPVLQNIVLKTENGRLKISSTNLEIGMNSWIGAKIEEEGEIAVPAKVFSDFIDNIQDEKITINSKEHVISINSDSYKTKIIGFSAKDFPIIPRVKENSFIKIPSQEFLEILLTVIDSVSLSESRPELSGILINFSADKIEGAATDSFRLAEKVLNIKNSKPEQSIILPRVTAQELIRILPGLENISISISDNQIFFVSEDLEIVSRLIDGSYPDYKKVIPERRISRVLVKKEEIEKSVRLAGVFSSHISDIKINGESEGLRIAAKNTDKGEASSWISSAIVKDEPFEVMVNYRYLMDGLKIIPTENIVLEFTGEGNPLIIRPEERKDITYLIMPLRN</sequence>
<dbReference type="PANTHER" id="PTHR30478:SF0">
    <property type="entry name" value="BETA SLIDING CLAMP"/>
    <property type="match status" value="1"/>
</dbReference>
<protein>
    <recommendedName>
        <fullName evidence="9">Beta sliding clamp</fullName>
    </recommendedName>
</protein>
<name>A0A1G1ZT83_9BACT</name>
<keyword evidence="4 9" id="KW-0808">Transferase</keyword>
<dbReference type="InterPro" id="IPR001001">
    <property type="entry name" value="DNA_polIII_beta"/>
</dbReference>
<comment type="similarity">
    <text evidence="2 9">Belongs to the beta sliding clamp family.</text>
</comment>
<dbReference type="Gene3D" id="3.70.10.10">
    <property type="match status" value="1"/>
</dbReference>
<dbReference type="InterPro" id="IPR022634">
    <property type="entry name" value="DNA_polIII_beta_N"/>
</dbReference>
<evidence type="ECO:0000256" key="7">
    <source>
        <dbReference type="ARBA" id="ARBA00022932"/>
    </source>
</evidence>
<dbReference type="GO" id="GO:0003677">
    <property type="term" value="F:DNA binding"/>
    <property type="evidence" value="ECO:0007669"/>
    <property type="project" value="UniProtKB-UniRule"/>
</dbReference>
<keyword evidence="6 9" id="KW-0235">DNA replication</keyword>
<keyword evidence="3 9" id="KW-0963">Cytoplasm</keyword>
<dbReference type="Gene3D" id="3.10.150.10">
    <property type="entry name" value="DNA Polymerase III, subunit A, domain 2"/>
    <property type="match status" value="1"/>
</dbReference>
<comment type="caution">
    <text evidence="13">The sequence shown here is derived from an EMBL/GenBank/DDBJ whole genome shotgun (WGS) entry which is preliminary data.</text>
</comment>
<dbReference type="GO" id="GO:0008408">
    <property type="term" value="F:3'-5' exonuclease activity"/>
    <property type="evidence" value="ECO:0007669"/>
    <property type="project" value="InterPro"/>
</dbReference>
<evidence type="ECO:0000256" key="2">
    <source>
        <dbReference type="ARBA" id="ARBA00010752"/>
    </source>
</evidence>
<keyword evidence="5 9" id="KW-0548">Nucleotidyltransferase</keyword>
<evidence type="ECO:0000259" key="11">
    <source>
        <dbReference type="Pfam" id="PF02767"/>
    </source>
</evidence>
<evidence type="ECO:0000313" key="13">
    <source>
        <dbReference type="EMBL" id="OGY67689.1"/>
    </source>
</evidence>
<evidence type="ECO:0000256" key="1">
    <source>
        <dbReference type="ARBA" id="ARBA00004496"/>
    </source>
</evidence>
<keyword evidence="8" id="KW-0238">DNA-binding</keyword>
<keyword evidence="7 9" id="KW-0239">DNA-directed DNA polymerase</keyword>
<dbReference type="PIRSF" id="PIRSF000804">
    <property type="entry name" value="DNA_pol_III_b"/>
    <property type="match status" value="1"/>
</dbReference>
<dbReference type="GO" id="GO:0006271">
    <property type="term" value="P:DNA strand elongation involved in DNA replication"/>
    <property type="evidence" value="ECO:0007669"/>
    <property type="project" value="TreeGrafter"/>
</dbReference>
<evidence type="ECO:0000256" key="8">
    <source>
        <dbReference type="ARBA" id="ARBA00023125"/>
    </source>
</evidence>
<evidence type="ECO:0000259" key="12">
    <source>
        <dbReference type="Pfam" id="PF02768"/>
    </source>
</evidence>
<dbReference type="GO" id="GO:0009360">
    <property type="term" value="C:DNA polymerase III complex"/>
    <property type="evidence" value="ECO:0007669"/>
    <property type="project" value="InterPro"/>
</dbReference>
<gene>
    <name evidence="13" type="ORF">A3I24_01020</name>
</gene>
<dbReference type="AlphaFoldDB" id="A0A1G1ZT83"/>
<dbReference type="Pfam" id="PF02768">
    <property type="entry name" value="DNA_pol3_beta_3"/>
    <property type="match status" value="1"/>
</dbReference>
<reference evidence="13 14" key="1">
    <citation type="journal article" date="2016" name="Nat. Commun.">
        <title>Thousands of microbial genomes shed light on interconnected biogeochemical processes in an aquifer system.</title>
        <authorList>
            <person name="Anantharaman K."/>
            <person name="Brown C.T."/>
            <person name="Hug L.A."/>
            <person name="Sharon I."/>
            <person name="Castelle C.J."/>
            <person name="Probst A.J."/>
            <person name="Thomas B.C."/>
            <person name="Singh A."/>
            <person name="Wilkins M.J."/>
            <person name="Karaoz U."/>
            <person name="Brodie E.L."/>
            <person name="Williams K.H."/>
            <person name="Hubbard S.S."/>
            <person name="Banfield J.F."/>
        </authorList>
    </citation>
    <scope>NUCLEOTIDE SEQUENCE [LARGE SCALE GENOMIC DNA]</scope>
</reference>
<evidence type="ECO:0000313" key="14">
    <source>
        <dbReference type="Proteomes" id="UP000177690"/>
    </source>
</evidence>
<proteinExistence type="inferred from homology"/>
<evidence type="ECO:0000256" key="3">
    <source>
        <dbReference type="ARBA" id="ARBA00022490"/>
    </source>
</evidence>
<dbReference type="InterPro" id="IPR022635">
    <property type="entry name" value="DNA_polIII_beta_C"/>
</dbReference>
<dbReference type="PANTHER" id="PTHR30478">
    <property type="entry name" value="DNA POLYMERASE III SUBUNIT BETA"/>
    <property type="match status" value="1"/>
</dbReference>
<comment type="subcellular location">
    <subcellularLocation>
        <location evidence="1 9">Cytoplasm</location>
    </subcellularLocation>
</comment>
<evidence type="ECO:0000259" key="10">
    <source>
        <dbReference type="Pfam" id="PF00712"/>
    </source>
</evidence>
<feature type="domain" description="DNA polymerase III beta sliding clamp central" evidence="11">
    <location>
        <begin position="128"/>
        <end position="240"/>
    </location>
</feature>
<evidence type="ECO:0000256" key="4">
    <source>
        <dbReference type="ARBA" id="ARBA00022679"/>
    </source>
</evidence>
<evidence type="ECO:0000256" key="6">
    <source>
        <dbReference type="ARBA" id="ARBA00022705"/>
    </source>
</evidence>
<dbReference type="STRING" id="1798409.A3I24_01020"/>
<feature type="domain" description="DNA polymerase III beta sliding clamp N-terminal" evidence="10">
    <location>
        <begin position="1"/>
        <end position="118"/>
    </location>
</feature>
<dbReference type="GO" id="GO:0005737">
    <property type="term" value="C:cytoplasm"/>
    <property type="evidence" value="ECO:0007669"/>
    <property type="project" value="UniProtKB-SubCell"/>
</dbReference>
<dbReference type="Pfam" id="PF00712">
    <property type="entry name" value="DNA_pol3_beta"/>
    <property type="match status" value="1"/>
</dbReference>
<comment type="subunit">
    <text evidence="9">Forms a ring-shaped head-to-tail homodimer around DNA.</text>
</comment>
<dbReference type="EMBL" id="MHJL01000018">
    <property type="protein sequence ID" value="OGY67689.1"/>
    <property type="molecule type" value="Genomic_DNA"/>
</dbReference>
<accession>A0A1G1ZT83</accession>
<dbReference type="SMART" id="SM00480">
    <property type="entry name" value="POL3Bc"/>
    <property type="match status" value="1"/>
</dbReference>
<dbReference type="Proteomes" id="UP000177690">
    <property type="component" value="Unassembled WGS sequence"/>
</dbReference>
<dbReference type="Pfam" id="PF02767">
    <property type="entry name" value="DNA_pol3_beta_2"/>
    <property type="match status" value="1"/>
</dbReference>
<dbReference type="CDD" id="cd00140">
    <property type="entry name" value="beta_clamp"/>
    <property type="match status" value="1"/>
</dbReference>
<dbReference type="NCBIfam" id="TIGR00663">
    <property type="entry name" value="dnan"/>
    <property type="match status" value="1"/>
</dbReference>
<dbReference type="InterPro" id="IPR046938">
    <property type="entry name" value="DNA_clamp_sf"/>
</dbReference>
<feature type="domain" description="DNA polymerase III beta sliding clamp C-terminal" evidence="12">
    <location>
        <begin position="242"/>
        <end position="362"/>
    </location>
</feature>
<evidence type="ECO:0000256" key="9">
    <source>
        <dbReference type="PIRNR" id="PIRNR000804"/>
    </source>
</evidence>
<comment type="function">
    <text evidence="9">Confers DNA tethering and processivity to DNA polymerases and other proteins. Acts as a clamp, forming a ring around DNA (a reaction catalyzed by the clamp-loading complex) which diffuses in an ATP-independent manner freely and bidirectionally along dsDNA. Initially characterized for its ability to contact the catalytic subunit of DNA polymerase III (Pol III), a complex, multichain enzyme responsible for most of the replicative synthesis in bacteria; Pol III exhibits 3'-5' exonuclease proofreading activity. The beta chain is required for initiation of replication as well as for processivity of DNA replication.</text>
</comment>
<dbReference type="GO" id="GO:0003887">
    <property type="term" value="F:DNA-directed DNA polymerase activity"/>
    <property type="evidence" value="ECO:0007669"/>
    <property type="project" value="UniProtKB-UniRule"/>
</dbReference>
<dbReference type="InterPro" id="IPR022637">
    <property type="entry name" value="DNA_polIII_beta_cen"/>
</dbReference>
<dbReference type="SUPFAM" id="SSF55979">
    <property type="entry name" value="DNA clamp"/>
    <property type="match status" value="3"/>
</dbReference>
<evidence type="ECO:0000256" key="5">
    <source>
        <dbReference type="ARBA" id="ARBA00022695"/>
    </source>
</evidence>
<organism evidence="13 14">
    <name type="scientific">Candidatus Harrisonbacteria bacterium RIFCSPLOWO2_02_FULL_41_13b</name>
    <dbReference type="NCBI Taxonomy" id="1798409"/>
    <lineage>
        <taxon>Bacteria</taxon>
        <taxon>Candidatus Harrisoniibacteriota</taxon>
    </lineage>
</organism>